<name>I4C568_DESTA</name>
<dbReference type="AlphaFoldDB" id="I4C568"/>
<dbReference type="EMBL" id="CP003360">
    <property type="protein sequence ID" value="AFM24709.1"/>
    <property type="molecule type" value="Genomic_DNA"/>
</dbReference>
<dbReference type="Proteomes" id="UP000006055">
    <property type="component" value="Chromosome"/>
</dbReference>
<dbReference type="KEGG" id="dti:Desti_2005"/>
<proteinExistence type="predicted"/>
<keyword evidence="2" id="KW-1185">Reference proteome</keyword>
<accession>I4C568</accession>
<evidence type="ECO:0000313" key="2">
    <source>
        <dbReference type="Proteomes" id="UP000006055"/>
    </source>
</evidence>
<evidence type="ECO:0000313" key="1">
    <source>
        <dbReference type="EMBL" id="AFM24709.1"/>
    </source>
</evidence>
<organism evidence="1 2">
    <name type="scientific">Desulfomonile tiedjei (strain ATCC 49306 / DSM 6799 / DCB-1)</name>
    <dbReference type="NCBI Taxonomy" id="706587"/>
    <lineage>
        <taxon>Bacteria</taxon>
        <taxon>Pseudomonadati</taxon>
        <taxon>Thermodesulfobacteriota</taxon>
        <taxon>Desulfomonilia</taxon>
        <taxon>Desulfomonilales</taxon>
        <taxon>Desulfomonilaceae</taxon>
        <taxon>Desulfomonile</taxon>
    </lineage>
</organism>
<sequence>MKVALKFCGGCDPTYDRIELVRQVKEIAADSIQWLTPAEFGYEAILLVCGCEKACPASEMVHASLLIVTHHEPSPDRVVARLLEKGKNNADQD</sequence>
<dbReference type="STRING" id="706587.Desti_2005"/>
<protein>
    <submittedName>
        <fullName evidence="1">Uncharacterized protein</fullName>
    </submittedName>
</protein>
<dbReference type="OrthoDB" id="9801625at2"/>
<dbReference type="RefSeq" id="WP_014809853.1">
    <property type="nucleotide sequence ID" value="NC_018025.1"/>
</dbReference>
<gene>
    <name evidence="1" type="ordered locus">Desti_2005</name>
</gene>
<dbReference type="HOGENOM" id="CLU_2394968_0_0_7"/>
<reference evidence="2" key="1">
    <citation type="submission" date="2012-06" db="EMBL/GenBank/DDBJ databases">
        <title>Complete sequence of chromosome of Desulfomonile tiedjei DSM 6799.</title>
        <authorList>
            <person name="Lucas S."/>
            <person name="Copeland A."/>
            <person name="Lapidus A."/>
            <person name="Glavina del Rio T."/>
            <person name="Dalin E."/>
            <person name="Tice H."/>
            <person name="Bruce D."/>
            <person name="Goodwin L."/>
            <person name="Pitluck S."/>
            <person name="Peters L."/>
            <person name="Ovchinnikova G."/>
            <person name="Zeytun A."/>
            <person name="Lu M."/>
            <person name="Kyrpides N."/>
            <person name="Mavromatis K."/>
            <person name="Ivanova N."/>
            <person name="Brettin T."/>
            <person name="Detter J.C."/>
            <person name="Han C."/>
            <person name="Larimer F."/>
            <person name="Land M."/>
            <person name="Hauser L."/>
            <person name="Markowitz V."/>
            <person name="Cheng J.-F."/>
            <person name="Hugenholtz P."/>
            <person name="Woyke T."/>
            <person name="Wu D."/>
            <person name="Spring S."/>
            <person name="Schroeder M."/>
            <person name="Brambilla E."/>
            <person name="Klenk H.-P."/>
            <person name="Eisen J.A."/>
        </authorList>
    </citation>
    <scope>NUCLEOTIDE SEQUENCE [LARGE SCALE GENOMIC DNA]</scope>
    <source>
        <strain evidence="2">ATCC 49306 / DSM 6799 / DCB-1</strain>
    </source>
</reference>